<reference evidence="2 3" key="1">
    <citation type="submission" date="2011-08" db="EMBL/GenBank/DDBJ databases">
        <authorList>
            <person name="Weinstock G."/>
            <person name="Sodergren E."/>
            <person name="Clifton S."/>
            <person name="Fulton L."/>
            <person name="Fulton B."/>
            <person name="Courtney L."/>
            <person name="Fronick C."/>
            <person name="Harrison M."/>
            <person name="Strong C."/>
            <person name="Farmer C."/>
            <person name="Delahaunty K."/>
            <person name="Markovic C."/>
            <person name="Hall O."/>
            <person name="Minx P."/>
            <person name="Tomlinson C."/>
            <person name="Mitreva M."/>
            <person name="Hou S."/>
            <person name="Chen J."/>
            <person name="Wollam A."/>
            <person name="Pepin K.H."/>
            <person name="Johnson M."/>
            <person name="Bhonagiri V."/>
            <person name="Zhang X."/>
            <person name="Suruliraj S."/>
            <person name="Warren W."/>
            <person name="Chinwalla A."/>
            <person name="Mardis E.R."/>
            <person name="Wilson R.K."/>
        </authorList>
    </citation>
    <scope>NUCLEOTIDE SEQUENCE [LARGE SCALE GENOMIC DNA]</scope>
    <source>
        <strain evidence="2 3">DP7</strain>
    </source>
</reference>
<dbReference type="EMBL" id="AFZX01000089">
    <property type="protein sequence ID" value="EHL05975.1"/>
    <property type="molecule type" value="Genomic_DNA"/>
</dbReference>
<dbReference type="HOGENOM" id="CLU_182765_0_0_9"/>
<dbReference type="AlphaFoldDB" id="G9XQR3"/>
<evidence type="ECO:0000259" key="1">
    <source>
        <dbReference type="Pfam" id="PF01385"/>
    </source>
</evidence>
<dbReference type="InterPro" id="IPR001959">
    <property type="entry name" value="Transposase"/>
</dbReference>
<feature type="domain" description="Probable transposase IS891/IS1136/IS1341" evidence="1">
    <location>
        <begin position="2"/>
        <end position="75"/>
    </location>
</feature>
<name>G9XQR3_DESHA</name>
<sequence>MGIDVGLNHFAVLSDEKVIDNPKYYRTMEKKLAKAQRRLSRKMKGSHNRGKAKANVAKIHAKIANQRKDFLHQASVRGQEL</sequence>
<dbReference type="Proteomes" id="UP000004416">
    <property type="component" value="Unassembled WGS sequence"/>
</dbReference>
<organism evidence="2 3">
    <name type="scientific">Desulfitobacterium hafniense DP7</name>
    <dbReference type="NCBI Taxonomy" id="537010"/>
    <lineage>
        <taxon>Bacteria</taxon>
        <taxon>Bacillati</taxon>
        <taxon>Bacillota</taxon>
        <taxon>Clostridia</taxon>
        <taxon>Eubacteriales</taxon>
        <taxon>Desulfitobacteriaceae</taxon>
        <taxon>Desulfitobacterium</taxon>
    </lineage>
</organism>
<dbReference type="PATRIC" id="fig|537010.4.peg.3088"/>
<evidence type="ECO:0000313" key="3">
    <source>
        <dbReference type="Proteomes" id="UP000004416"/>
    </source>
</evidence>
<accession>G9XQR3</accession>
<comment type="caution">
    <text evidence="2">The sequence shown here is derived from an EMBL/GenBank/DDBJ whole genome shotgun (WGS) entry which is preliminary data.</text>
</comment>
<evidence type="ECO:0000313" key="2">
    <source>
        <dbReference type="EMBL" id="EHL05975.1"/>
    </source>
</evidence>
<gene>
    <name evidence="2" type="ORF">HMPREF0322_03311</name>
</gene>
<protein>
    <recommendedName>
        <fullName evidence="1">Probable transposase IS891/IS1136/IS1341 domain-containing protein</fullName>
    </recommendedName>
</protein>
<dbReference type="Pfam" id="PF01385">
    <property type="entry name" value="OrfB_IS605"/>
    <property type="match status" value="1"/>
</dbReference>
<proteinExistence type="predicted"/>